<feature type="coiled-coil region" evidence="1">
    <location>
        <begin position="92"/>
        <end position="119"/>
    </location>
</feature>
<dbReference type="AlphaFoldDB" id="A0A1M6DS21"/>
<sequence>MQQRYRQEKQTQMMQMQMSDKPVIKEDNRIFRVQNPMRSELSLSLFFLFKGHIANSVKKTREAHPQVNIIFGKVGGSWWKPEFRIIVGGKNKKTVQLAMEMLQKKLNGEKEKKEKKAEKK</sequence>
<protein>
    <submittedName>
        <fullName evidence="2">Uncharacterized protein</fullName>
    </submittedName>
</protein>
<name>A0A1M6DS21_9FIRM</name>
<dbReference type="Proteomes" id="UP000322917">
    <property type="component" value="Unassembled WGS sequence"/>
</dbReference>
<gene>
    <name evidence="2" type="ORF">SAMN02745170_00976</name>
</gene>
<dbReference type="EMBL" id="FQZD01000007">
    <property type="protein sequence ID" value="SHI75808.1"/>
    <property type="molecule type" value="Genomic_DNA"/>
</dbReference>
<proteinExistence type="predicted"/>
<organism evidence="2 3">
    <name type="scientific">Propionispora hippei DSM 15287</name>
    <dbReference type="NCBI Taxonomy" id="1123003"/>
    <lineage>
        <taxon>Bacteria</taxon>
        <taxon>Bacillati</taxon>
        <taxon>Bacillota</taxon>
        <taxon>Negativicutes</taxon>
        <taxon>Selenomonadales</taxon>
        <taxon>Sporomusaceae</taxon>
        <taxon>Propionispora</taxon>
    </lineage>
</organism>
<accession>A0A1M6DS21</accession>
<keyword evidence="3" id="KW-1185">Reference proteome</keyword>
<keyword evidence="1" id="KW-0175">Coiled coil</keyword>
<evidence type="ECO:0000313" key="2">
    <source>
        <dbReference type="EMBL" id="SHI75808.1"/>
    </source>
</evidence>
<evidence type="ECO:0000256" key="1">
    <source>
        <dbReference type="SAM" id="Coils"/>
    </source>
</evidence>
<evidence type="ECO:0000313" key="3">
    <source>
        <dbReference type="Proteomes" id="UP000322917"/>
    </source>
</evidence>
<reference evidence="2 3" key="1">
    <citation type="submission" date="2016-11" db="EMBL/GenBank/DDBJ databases">
        <authorList>
            <person name="Varghese N."/>
            <person name="Submissions S."/>
        </authorList>
    </citation>
    <scope>NUCLEOTIDE SEQUENCE [LARGE SCALE GENOMIC DNA]</scope>
    <source>
        <strain evidence="2 3">DSM 15287</strain>
    </source>
</reference>
<dbReference type="RefSeq" id="WP_223191623.1">
    <property type="nucleotide sequence ID" value="NZ_FQZD01000007.1"/>
</dbReference>